<evidence type="ECO:0000256" key="5">
    <source>
        <dbReference type="ARBA" id="ARBA00022833"/>
    </source>
</evidence>
<comment type="caution">
    <text evidence="8">The sequence shown here is derived from an EMBL/GenBank/DDBJ whole genome shotgun (WGS) entry which is preliminary data.</text>
</comment>
<dbReference type="PANTHER" id="PTHR11002:SF76">
    <property type="entry name" value="CARBONIC ANHYDRASE"/>
    <property type="match status" value="1"/>
</dbReference>
<dbReference type="CDD" id="cd03378">
    <property type="entry name" value="beta_CA_cladeC"/>
    <property type="match status" value="1"/>
</dbReference>
<dbReference type="InterPro" id="IPR036874">
    <property type="entry name" value="Carbonic_anhydrase_sf"/>
</dbReference>
<dbReference type="SUPFAM" id="SSF53056">
    <property type="entry name" value="beta-carbonic anhydrase, cab"/>
    <property type="match status" value="1"/>
</dbReference>
<dbReference type="RefSeq" id="WP_312872307.1">
    <property type="nucleotide sequence ID" value="NZ_BAAAVL010000013.1"/>
</dbReference>
<gene>
    <name evidence="8" type="ORF">H4W29_003593</name>
</gene>
<dbReference type="Pfam" id="PF00484">
    <property type="entry name" value="Pro_CA"/>
    <property type="match status" value="1"/>
</dbReference>
<evidence type="ECO:0000256" key="1">
    <source>
        <dbReference type="ARBA" id="ARBA00001947"/>
    </source>
</evidence>
<sequence length="209" mass="21491">MAAVTAGAVASSAEPASAQSTLAPDDALKAMMDGNRRFIEGRLQSLNEDLSILKAKTAEKQEPFAAVLSCADSRVPVEFVFDQSIGQLFVVRVAGNIATPEIIASLEYGVAVLGARLLMVLGHSNCGAVKATIDGKAVPGQIGALYAPIWPAVNAAGNDLEAAIDANARMQATLISRSSTVIAGAAKEGKLRVVAARYDIASGVVSLLV</sequence>
<name>A0ABR9IT86_RHIVS</name>
<evidence type="ECO:0000256" key="3">
    <source>
        <dbReference type="ARBA" id="ARBA00012925"/>
    </source>
</evidence>
<dbReference type="InterPro" id="IPR001765">
    <property type="entry name" value="Carbonic_anhydrase"/>
</dbReference>
<comment type="similarity">
    <text evidence="2">Belongs to the beta-class carbonic anhydrase family.</text>
</comment>
<dbReference type="PANTHER" id="PTHR11002">
    <property type="entry name" value="CARBONIC ANHYDRASE"/>
    <property type="match status" value="1"/>
</dbReference>
<dbReference type="EC" id="4.2.1.1" evidence="3"/>
<dbReference type="EMBL" id="JADBEC010000001">
    <property type="protein sequence ID" value="MBE1506412.1"/>
    <property type="molecule type" value="Genomic_DNA"/>
</dbReference>
<evidence type="ECO:0000256" key="4">
    <source>
        <dbReference type="ARBA" id="ARBA00022723"/>
    </source>
</evidence>
<keyword evidence="9" id="KW-1185">Reference proteome</keyword>
<organism evidence="8 9">
    <name type="scientific">Rhizobium viscosum</name>
    <name type="common">Arthrobacter viscosus</name>
    <dbReference type="NCBI Taxonomy" id="1673"/>
    <lineage>
        <taxon>Bacteria</taxon>
        <taxon>Pseudomonadati</taxon>
        <taxon>Pseudomonadota</taxon>
        <taxon>Alphaproteobacteria</taxon>
        <taxon>Hyphomicrobiales</taxon>
        <taxon>Rhizobiaceae</taxon>
        <taxon>Rhizobium/Agrobacterium group</taxon>
        <taxon>Rhizobium</taxon>
    </lineage>
</organism>
<evidence type="ECO:0000256" key="6">
    <source>
        <dbReference type="ARBA" id="ARBA00023239"/>
    </source>
</evidence>
<evidence type="ECO:0000313" key="8">
    <source>
        <dbReference type="EMBL" id="MBE1506412.1"/>
    </source>
</evidence>
<evidence type="ECO:0000256" key="7">
    <source>
        <dbReference type="ARBA" id="ARBA00048348"/>
    </source>
</evidence>
<comment type="cofactor">
    <cofactor evidence="1">
        <name>Zn(2+)</name>
        <dbReference type="ChEBI" id="CHEBI:29105"/>
    </cofactor>
</comment>
<keyword evidence="5" id="KW-0862">Zinc</keyword>
<dbReference type="SMART" id="SM00947">
    <property type="entry name" value="Pro_CA"/>
    <property type="match status" value="1"/>
</dbReference>
<dbReference type="Gene3D" id="3.40.1050.10">
    <property type="entry name" value="Carbonic anhydrase"/>
    <property type="match status" value="1"/>
</dbReference>
<evidence type="ECO:0000313" key="9">
    <source>
        <dbReference type="Proteomes" id="UP000620262"/>
    </source>
</evidence>
<dbReference type="Proteomes" id="UP000620262">
    <property type="component" value="Unassembled WGS sequence"/>
</dbReference>
<comment type="catalytic activity">
    <reaction evidence="7">
        <text>hydrogencarbonate + H(+) = CO2 + H2O</text>
        <dbReference type="Rhea" id="RHEA:10748"/>
        <dbReference type="ChEBI" id="CHEBI:15377"/>
        <dbReference type="ChEBI" id="CHEBI:15378"/>
        <dbReference type="ChEBI" id="CHEBI:16526"/>
        <dbReference type="ChEBI" id="CHEBI:17544"/>
        <dbReference type="EC" id="4.2.1.1"/>
    </reaction>
</comment>
<protein>
    <recommendedName>
        <fullName evidence="3">carbonic anhydrase</fullName>
        <ecNumber evidence="3">4.2.1.1</ecNumber>
    </recommendedName>
</protein>
<evidence type="ECO:0000256" key="2">
    <source>
        <dbReference type="ARBA" id="ARBA00006217"/>
    </source>
</evidence>
<keyword evidence="6 8" id="KW-0456">Lyase</keyword>
<proteinExistence type="inferred from homology"/>
<keyword evidence="4" id="KW-0479">Metal-binding</keyword>
<dbReference type="GO" id="GO:0004089">
    <property type="term" value="F:carbonate dehydratase activity"/>
    <property type="evidence" value="ECO:0007669"/>
    <property type="project" value="UniProtKB-EC"/>
</dbReference>
<reference evidence="8 9" key="1">
    <citation type="submission" date="2020-10" db="EMBL/GenBank/DDBJ databases">
        <title>Sequencing the genomes of 1000 actinobacteria strains.</title>
        <authorList>
            <person name="Klenk H.-P."/>
        </authorList>
    </citation>
    <scope>NUCLEOTIDE SEQUENCE [LARGE SCALE GENOMIC DNA]</scope>
    <source>
        <strain evidence="8 9">DSM 7307</strain>
    </source>
</reference>
<accession>A0ABR9IT86</accession>